<accession>A0ABR2GNV9</accession>
<comment type="catalytic activity">
    <reaction evidence="1">
        <text>Hydrolysis of terminal non-reducing N-acetyl-D-hexosamine residues in N-acetyl-beta-D-hexosaminides.</text>
        <dbReference type="EC" id="3.2.1.52"/>
    </reaction>
</comment>
<proteinExistence type="inferred from homology"/>
<dbReference type="InterPro" id="IPR025705">
    <property type="entry name" value="Beta_hexosaminidase_sua/sub"/>
</dbReference>
<dbReference type="EMBL" id="JAPFFF010000044">
    <property type="protein sequence ID" value="KAK8840678.1"/>
    <property type="molecule type" value="Genomic_DNA"/>
</dbReference>
<dbReference type="Gene3D" id="3.20.20.80">
    <property type="entry name" value="Glycosidases"/>
    <property type="match status" value="1"/>
</dbReference>
<evidence type="ECO:0000256" key="1">
    <source>
        <dbReference type="ARBA" id="ARBA00001231"/>
    </source>
</evidence>
<protein>
    <recommendedName>
        <fullName evidence="3">beta-N-acetylhexosaminidase</fullName>
        <ecNumber evidence="3">3.2.1.52</ecNumber>
    </recommendedName>
</protein>
<keyword evidence="8" id="KW-1185">Reference proteome</keyword>
<evidence type="ECO:0000256" key="3">
    <source>
        <dbReference type="ARBA" id="ARBA00012663"/>
    </source>
</evidence>
<comment type="similarity">
    <text evidence="2">Belongs to the glycosyl hydrolase 20 family.</text>
</comment>
<dbReference type="PANTHER" id="PTHR22600:SF57">
    <property type="entry name" value="BETA-N-ACETYLHEXOSAMINIDASE"/>
    <property type="match status" value="1"/>
</dbReference>
<dbReference type="Proteomes" id="UP001470230">
    <property type="component" value="Unassembled WGS sequence"/>
</dbReference>
<evidence type="ECO:0000313" key="8">
    <source>
        <dbReference type="Proteomes" id="UP001470230"/>
    </source>
</evidence>
<keyword evidence="4" id="KW-0378">Hydrolase</keyword>
<organism evidence="6 8">
    <name type="scientific">Tritrichomonas musculus</name>
    <dbReference type="NCBI Taxonomy" id="1915356"/>
    <lineage>
        <taxon>Eukaryota</taxon>
        <taxon>Metamonada</taxon>
        <taxon>Parabasalia</taxon>
        <taxon>Tritrichomonadida</taxon>
        <taxon>Tritrichomonadidae</taxon>
        <taxon>Tritrichomonas</taxon>
    </lineage>
</organism>
<dbReference type="InterPro" id="IPR015883">
    <property type="entry name" value="Glyco_hydro_20_cat"/>
</dbReference>
<evidence type="ECO:0000256" key="4">
    <source>
        <dbReference type="ARBA" id="ARBA00022801"/>
    </source>
</evidence>
<dbReference type="EMBL" id="JAPFFF010000272">
    <property type="protein sequence ID" value="KAK8834920.1"/>
    <property type="molecule type" value="Genomic_DNA"/>
</dbReference>
<name>A0ABR2GNV9_9EUKA</name>
<dbReference type="SUPFAM" id="SSF51445">
    <property type="entry name" value="(Trans)glycosidases"/>
    <property type="match status" value="1"/>
</dbReference>
<evidence type="ECO:0000256" key="2">
    <source>
        <dbReference type="ARBA" id="ARBA00006285"/>
    </source>
</evidence>
<evidence type="ECO:0000313" key="6">
    <source>
        <dbReference type="EMBL" id="KAK8834920.1"/>
    </source>
</evidence>
<evidence type="ECO:0000313" key="7">
    <source>
        <dbReference type="EMBL" id="KAK8840678.1"/>
    </source>
</evidence>
<dbReference type="EC" id="3.2.1.52" evidence="3"/>
<dbReference type="Pfam" id="PF00728">
    <property type="entry name" value="Glyco_hydro_20"/>
    <property type="match status" value="1"/>
</dbReference>
<evidence type="ECO:0000259" key="5">
    <source>
        <dbReference type="Pfam" id="PF00728"/>
    </source>
</evidence>
<sequence length="225" mass="25694">MSYRAKGGGKKAANLGYNVIMPPGDYGCYFDYYQFRGKDKYEYLSNLGTLKMMYYFDPVQLVAEDKRYLVLGAQGNLSSEYIWERSDLLYKAFPRILALAESSWCPVDNTDWERFLRDLDQSHYQKILDMGIENAAPISLGDSTKWEKHYFVEEKWLSASFAASGSFNQKGTYSIAFIHSNRLSKIKIRNVKLLINNAVVGSDDHEGTAGKHGINNIYTMTISFC</sequence>
<reference evidence="6 8" key="1">
    <citation type="submission" date="2024-04" db="EMBL/GenBank/DDBJ databases">
        <title>Tritrichomonas musculus Genome.</title>
        <authorList>
            <person name="Alves-Ferreira E."/>
            <person name="Grigg M."/>
            <person name="Lorenzi H."/>
            <person name="Galac M."/>
        </authorList>
    </citation>
    <scope>NUCLEOTIDE SEQUENCE [LARGE SCALE GENOMIC DNA]</scope>
    <source>
        <strain evidence="6 8">EAF2021</strain>
    </source>
</reference>
<gene>
    <name evidence="6" type="ORF">M9Y10_020986</name>
    <name evidence="7" type="ORF">M9Y10_030454</name>
</gene>
<comment type="caution">
    <text evidence="6">The sequence shown here is derived from an EMBL/GenBank/DDBJ whole genome shotgun (WGS) entry which is preliminary data.</text>
</comment>
<dbReference type="InterPro" id="IPR017853">
    <property type="entry name" value="GH"/>
</dbReference>
<dbReference type="PANTHER" id="PTHR22600">
    <property type="entry name" value="BETA-HEXOSAMINIDASE"/>
    <property type="match status" value="1"/>
</dbReference>
<feature type="domain" description="Glycoside hydrolase family 20 catalytic" evidence="5">
    <location>
        <begin position="8"/>
        <end position="105"/>
    </location>
</feature>